<evidence type="ECO:0000313" key="2">
    <source>
        <dbReference type="Proteomes" id="UP000254535"/>
    </source>
</evidence>
<evidence type="ECO:0008006" key="3">
    <source>
        <dbReference type="Google" id="ProtNLM"/>
    </source>
</evidence>
<sequence>MRHRNIFNGFVRSLMIGLGAIGATGCSVAQQDSFTLVTELPPGFEILVEAKYVPRMGETCSVPVKKGREHPGYKFFEQKHIDKAQTANFQVPLTSIEGGCPLVLDNFDYEIYAKYAAGRSDVGREYSGVGFQEGTADKGSLPSPLMLQRQCEWLFRTAGPDRNIVKILKCAPVDTAEQVNGSVAKGPLQRTQLAGKTLNVSFSMSNEERPAVGDNWVKFPNGWKRCMGKSLEDPYAFCRGNTTDFKPFKMPDGRDCTIYPTCTE</sequence>
<reference evidence="1 2" key="1">
    <citation type="submission" date="2017-07" db="EMBL/GenBank/DDBJ databases">
        <title>Genome sequence of Pseudomonas NEP1.</title>
        <authorList>
            <person name="Nascimento F.X."/>
        </authorList>
    </citation>
    <scope>NUCLEOTIDE SEQUENCE [LARGE SCALE GENOMIC DNA]</scope>
    <source>
        <strain evidence="1 2">NEP1</strain>
    </source>
</reference>
<name>A0A345UX62_PSEFL</name>
<accession>A0A345UX62</accession>
<organism evidence="1 2">
    <name type="scientific">Pseudomonas fluorescens</name>
    <dbReference type="NCBI Taxonomy" id="294"/>
    <lineage>
        <taxon>Bacteria</taxon>
        <taxon>Pseudomonadati</taxon>
        <taxon>Pseudomonadota</taxon>
        <taxon>Gammaproteobacteria</taxon>
        <taxon>Pseudomonadales</taxon>
        <taxon>Pseudomonadaceae</taxon>
        <taxon>Pseudomonas</taxon>
    </lineage>
</organism>
<gene>
    <name evidence="1" type="ORF">CFN16_13335</name>
</gene>
<proteinExistence type="predicted"/>
<dbReference type="AlphaFoldDB" id="A0A345UX62"/>
<protein>
    <recommendedName>
        <fullName evidence="3">Lipoprotein</fullName>
    </recommendedName>
</protein>
<dbReference type="PROSITE" id="PS51257">
    <property type="entry name" value="PROKAR_LIPOPROTEIN"/>
    <property type="match status" value="1"/>
</dbReference>
<dbReference type="Proteomes" id="UP000254535">
    <property type="component" value="Chromosome"/>
</dbReference>
<dbReference type="EMBL" id="CP022313">
    <property type="protein sequence ID" value="AXJ05064.1"/>
    <property type="molecule type" value="Genomic_DNA"/>
</dbReference>
<dbReference type="RefSeq" id="WP_115077883.1">
    <property type="nucleotide sequence ID" value="NZ_CP022313.1"/>
</dbReference>
<evidence type="ECO:0000313" key="1">
    <source>
        <dbReference type="EMBL" id="AXJ05064.1"/>
    </source>
</evidence>